<dbReference type="Proteomes" id="UP000033121">
    <property type="component" value="Unassembled WGS sequence"/>
</dbReference>
<proteinExistence type="predicted"/>
<name>A0A0E9N1K1_9BACT</name>
<dbReference type="OrthoDB" id="6121546at2"/>
<keyword evidence="2" id="KW-1185">Reference proteome</keyword>
<evidence type="ECO:0000313" key="1">
    <source>
        <dbReference type="EMBL" id="GAO43729.1"/>
    </source>
</evidence>
<comment type="caution">
    <text evidence="1">The sequence shown here is derived from an EMBL/GenBank/DDBJ whole genome shotgun (WGS) entry which is preliminary data.</text>
</comment>
<dbReference type="EMBL" id="BBWV01000002">
    <property type="protein sequence ID" value="GAO43729.1"/>
    <property type="molecule type" value="Genomic_DNA"/>
</dbReference>
<gene>
    <name evidence="1" type="ORF">FPE01S_02_08350</name>
</gene>
<dbReference type="AlphaFoldDB" id="A0A0E9N1K1"/>
<protein>
    <submittedName>
        <fullName evidence="1">Uncharacterized protein</fullName>
    </submittedName>
</protein>
<evidence type="ECO:0000313" key="2">
    <source>
        <dbReference type="Proteomes" id="UP000033121"/>
    </source>
</evidence>
<dbReference type="RefSeq" id="WP_046369562.1">
    <property type="nucleotide sequence ID" value="NZ_BBWV01000002.1"/>
</dbReference>
<organism evidence="1 2">
    <name type="scientific">Flavihumibacter petaseus NBRC 106054</name>
    <dbReference type="NCBI Taxonomy" id="1220578"/>
    <lineage>
        <taxon>Bacteria</taxon>
        <taxon>Pseudomonadati</taxon>
        <taxon>Bacteroidota</taxon>
        <taxon>Chitinophagia</taxon>
        <taxon>Chitinophagales</taxon>
        <taxon>Chitinophagaceae</taxon>
        <taxon>Flavihumibacter</taxon>
    </lineage>
</organism>
<sequence>MQFEFVSDDTFQMILERDYEEVQKCIETKSAKSVLVLSGSIVEALLSDYFIENLPAGQTQATILATTLAALLDMAEAEAIITRSEKNLATVIKDYRNLIHPGREVRKNEQFDFETAQLAFQILNLLIRKIQRKYREKFAYTAEDILNSLNEDWNYNSIYSTVITRLSTGEKNNLIDAFVDIENKEKSKFIHYEGKFEYAEKYPEISDVKGYVIELKPLLRQETIKSYLKELIISVTSGHSLQAVSLYNLFHEDLHLLSEDDQFMVVTYMFSLLGNILENYRELAADKTFSTIGKYAKGDKGKQLLKDFCSFAIPHFGGKAIDFEIDLLEQILYSFPEDVKDEALEDLKQNLLPLEKVPKDIIENFVTPVIKRGLLKFE</sequence>
<accession>A0A0E9N1K1</accession>
<reference evidence="1 2" key="1">
    <citation type="submission" date="2015-04" db="EMBL/GenBank/DDBJ databases">
        <title>Whole genome shotgun sequence of Flavihumibacter petaseus NBRC 106054.</title>
        <authorList>
            <person name="Miyazawa S."/>
            <person name="Hosoyama A."/>
            <person name="Hashimoto M."/>
            <person name="Noguchi M."/>
            <person name="Tsuchikane K."/>
            <person name="Ohji S."/>
            <person name="Yamazoe A."/>
            <person name="Ichikawa N."/>
            <person name="Kimura A."/>
            <person name="Fujita N."/>
        </authorList>
    </citation>
    <scope>NUCLEOTIDE SEQUENCE [LARGE SCALE GENOMIC DNA]</scope>
    <source>
        <strain evidence="1 2">NBRC 106054</strain>
    </source>
</reference>